<protein>
    <submittedName>
        <fullName evidence="1">SAM-dependent methyltransferase</fullName>
    </submittedName>
</protein>
<dbReference type="GO" id="GO:0008168">
    <property type="term" value="F:methyltransferase activity"/>
    <property type="evidence" value="ECO:0007669"/>
    <property type="project" value="UniProtKB-KW"/>
</dbReference>
<comment type="caution">
    <text evidence="1">The sequence shown here is derived from an EMBL/GenBank/DDBJ whole genome shotgun (WGS) entry which is preliminary data.</text>
</comment>
<name>A0A286TYF2_9BACT</name>
<evidence type="ECO:0000313" key="1">
    <source>
        <dbReference type="EMBL" id="GAX60925.1"/>
    </source>
</evidence>
<keyword evidence="2" id="KW-1185">Reference proteome</keyword>
<dbReference type="RefSeq" id="WP_096894319.1">
    <property type="nucleotide sequence ID" value="NZ_BAOS01000015.1"/>
</dbReference>
<keyword evidence="1" id="KW-0808">Transferase</keyword>
<gene>
    <name evidence="1" type="ORF">SCALIN_C15_0067</name>
</gene>
<dbReference type="AlphaFoldDB" id="A0A286TYF2"/>
<organism evidence="1 2">
    <name type="scientific">Candidatus Scalindua japonica</name>
    <dbReference type="NCBI Taxonomy" id="1284222"/>
    <lineage>
        <taxon>Bacteria</taxon>
        <taxon>Pseudomonadati</taxon>
        <taxon>Planctomycetota</taxon>
        <taxon>Candidatus Brocadiia</taxon>
        <taxon>Candidatus Brocadiales</taxon>
        <taxon>Candidatus Scalinduaceae</taxon>
        <taxon>Candidatus Scalindua</taxon>
    </lineage>
</organism>
<keyword evidence="1" id="KW-0489">Methyltransferase</keyword>
<dbReference type="GO" id="GO:0032259">
    <property type="term" value="P:methylation"/>
    <property type="evidence" value="ECO:0007669"/>
    <property type="project" value="UniProtKB-KW"/>
</dbReference>
<sequence>MDTVRNINHFIAIEEENLLTSIENLGDDFFLIHNLDELFKIGSHLNPINEKSHKIPSFLYLITHSEFYTGMVSFLRIHISKSFTSLRSALDCTFTAYYLLKYPDKVDVYLSKIKEEDNPEWKKIFLNIKRTIKEDINNFPQAKGLPEIHEYCSIYAHSDAIGILHRYSENKESLEAKFFDYEVNTDDYKKWLACLLTAFLNIYSIYWDEIFKHNVGENMEKMKYKITEYQKKLKIFQDKYPLGKSS</sequence>
<reference evidence="2" key="1">
    <citation type="journal article" date="2017" name="Environ. Microbiol. Rep.">
        <title>Genetic Diversity of Marine Anaerobic Ammonium-Oxidizing Bacteria as Revealed by Genomic and Proteomic Analyses of 'Candidatus Scalindua japonica'.</title>
        <authorList>
            <person name="Oshiki M."/>
            <person name="Mizuto K."/>
            <person name="Kimura Z."/>
            <person name="Kindaichi T."/>
            <person name="Satoh H."/>
            <person name="Okabe S."/>
        </authorList>
    </citation>
    <scope>NUCLEOTIDE SEQUENCE [LARGE SCALE GENOMIC DNA]</scope>
    <source>
        <strain evidence="2">husup-a2</strain>
    </source>
</reference>
<dbReference type="Proteomes" id="UP000218542">
    <property type="component" value="Unassembled WGS sequence"/>
</dbReference>
<evidence type="ECO:0000313" key="2">
    <source>
        <dbReference type="Proteomes" id="UP000218542"/>
    </source>
</evidence>
<dbReference type="EMBL" id="BAOS01000015">
    <property type="protein sequence ID" value="GAX60925.1"/>
    <property type="molecule type" value="Genomic_DNA"/>
</dbReference>
<proteinExistence type="predicted"/>
<accession>A0A286TYF2</accession>